<evidence type="ECO:0000313" key="1">
    <source>
        <dbReference type="EMBL" id="MBP1993022.1"/>
    </source>
</evidence>
<evidence type="ECO:0000313" key="2">
    <source>
        <dbReference type="Proteomes" id="UP001519287"/>
    </source>
</evidence>
<keyword evidence="2" id="KW-1185">Reference proteome</keyword>
<dbReference type="EMBL" id="JAGGLB010000016">
    <property type="protein sequence ID" value="MBP1993022.1"/>
    <property type="molecule type" value="Genomic_DNA"/>
</dbReference>
<comment type="caution">
    <text evidence="1">The sequence shown here is derived from an EMBL/GenBank/DDBJ whole genome shotgun (WGS) entry which is preliminary data.</text>
</comment>
<name>A0ABS4IZK1_9BACL</name>
<sequence length="230" mass="27028">MEYFEIVDKRVYLKHRNLKYTKYEDLNINSLDILEASSNFLSPIAQYFIAPFIFYEIENELTINIALHDIDLHGDAMKQIICHFESLQIVTSKKIPIEARLNNLKAASKEAFLSLMNQKKINPFVLDFYHYYGRYVASGDFKEVKLNRTCVEPLSKDSVEPHQIKEFEEIWDFLKLMSHDKTYVSLSPKWLFSDNLINSICVQFFSFTCKEIYLSVDNPSSRVLGVYLYL</sequence>
<accession>A0ABS4IZK1</accession>
<dbReference type="Proteomes" id="UP001519287">
    <property type="component" value="Unassembled WGS sequence"/>
</dbReference>
<organism evidence="1 2">
    <name type="scientific">Paenibacillus eucommiae</name>
    <dbReference type="NCBI Taxonomy" id="1355755"/>
    <lineage>
        <taxon>Bacteria</taxon>
        <taxon>Bacillati</taxon>
        <taxon>Bacillota</taxon>
        <taxon>Bacilli</taxon>
        <taxon>Bacillales</taxon>
        <taxon>Paenibacillaceae</taxon>
        <taxon>Paenibacillus</taxon>
    </lineage>
</organism>
<gene>
    <name evidence="1" type="ORF">J2Z66_004639</name>
</gene>
<dbReference type="RefSeq" id="WP_209974523.1">
    <property type="nucleotide sequence ID" value="NZ_JAGGLB010000016.1"/>
</dbReference>
<protein>
    <submittedName>
        <fullName evidence="1">Uncharacterized protein</fullName>
    </submittedName>
</protein>
<proteinExistence type="predicted"/>
<reference evidence="1 2" key="1">
    <citation type="submission" date="2021-03" db="EMBL/GenBank/DDBJ databases">
        <title>Genomic Encyclopedia of Type Strains, Phase IV (KMG-IV): sequencing the most valuable type-strain genomes for metagenomic binning, comparative biology and taxonomic classification.</title>
        <authorList>
            <person name="Goeker M."/>
        </authorList>
    </citation>
    <scope>NUCLEOTIDE SEQUENCE [LARGE SCALE GENOMIC DNA]</scope>
    <source>
        <strain evidence="1 2">DSM 26048</strain>
    </source>
</reference>